<dbReference type="eggNOG" id="COG2226">
    <property type="taxonomic scope" value="Bacteria"/>
</dbReference>
<dbReference type="CDD" id="cd02440">
    <property type="entry name" value="AdoMet_MTases"/>
    <property type="match status" value="1"/>
</dbReference>
<dbReference type="Pfam" id="PF13649">
    <property type="entry name" value="Methyltransf_25"/>
    <property type="match status" value="1"/>
</dbReference>
<evidence type="ECO:0000256" key="1">
    <source>
        <dbReference type="SAM" id="Phobius"/>
    </source>
</evidence>
<dbReference type="GO" id="GO:0080120">
    <property type="term" value="P:CAAX-box protein maturation"/>
    <property type="evidence" value="ECO:0007669"/>
    <property type="project" value="UniProtKB-ARBA"/>
</dbReference>
<gene>
    <name evidence="4" type="ordered locus">Ocepr_2228</name>
</gene>
<evidence type="ECO:0000259" key="3">
    <source>
        <dbReference type="Pfam" id="PF13649"/>
    </source>
</evidence>
<evidence type="ECO:0000313" key="4">
    <source>
        <dbReference type="EMBL" id="ADR37676.1"/>
    </source>
</evidence>
<dbReference type="InterPro" id="IPR003675">
    <property type="entry name" value="Rce1/LyrA-like_dom"/>
</dbReference>
<reference evidence="5" key="1">
    <citation type="submission" date="2010-11" db="EMBL/GenBank/DDBJ databases">
        <title>The complete sequence of chromosome of Oceanithermus profundus DSM 14977.</title>
        <authorList>
            <consortium name="US DOE Joint Genome Institute (JGI-PGF)"/>
            <person name="Lucas S."/>
            <person name="Copeland A."/>
            <person name="Lapidus A."/>
            <person name="Bruce D."/>
            <person name="Goodwin L."/>
            <person name="Pitluck S."/>
            <person name="Kyrpides N."/>
            <person name="Mavromatis K."/>
            <person name="Pagani I."/>
            <person name="Ivanova N."/>
            <person name="Zhang X."/>
            <person name="Brettin T."/>
            <person name="Detter J.C."/>
            <person name="Tapia R."/>
            <person name="Han C."/>
            <person name="Land M."/>
            <person name="Hauser L."/>
            <person name="Markowitz V."/>
            <person name="Cheng J.-F."/>
            <person name="Hugenholtz P."/>
            <person name="Woyke T."/>
            <person name="Wu D."/>
            <person name="Tindall B."/>
            <person name="Faehnrich R."/>
            <person name="Brambilla E."/>
            <person name="Klenk H.-P."/>
            <person name="Eisen J.A."/>
        </authorList>
    </citation>
    <scope>NUCLEOTIDE SEQUENCE [LARGE SCALE GENOMIC DNA]</scope>
    <source>
        <strain evidence="5">DSM 14977 / NBRC 100410 / VKM B-2274 / 506</strain>
    </source>
</reference>
<accession>E4UAH1</accession>
<dbReference type="SUPFAM" id="SSF53335">
    <property type="entry name" value="S-adenosyl-L-methionine-dependent methyltransferases"/>
    <property type="match status" value="1"/>
</dbReference>
<feature type="transmembrane region" description="Helical" evidence="1">
    <location>
        <begin position="155"/>
        <end position="175"/>
    </location>
</feature>
<feature type="transmembrane region" description="Helical" evidence="1">
    <location>
        <begin position="76"/>
        <end position="99"/>
    </location>
</feature>
<keyword evidence="5" id="KW-1185">Reference proteome</keyword>
<dbReference type="Pfam" id="PF02517">
    <property type="entry name" value="Rce1-like"/>
    <property type="match status" value="1"/>
</dbReference>
<dbReference type="Gene3D" id="3.40.50.150">
    <property type="entry name" value="Vaccinia Virus protein VP39"/>
    <property type="match status" value="1"/>
</dbReference>
<dbReference type="GO" id="GO:0032259">
    <property type="term" value="P:methylation"/>
    <property type="evidence" value="ECO:0007669"/>
    <property type="project" value="UniProtKB-KW"/>
</dbReference>
<feature type="transmembrane region" description="Helical" evidence="1">
    <location>
        <begin position="119"/>
        <end position="135"/>
    </location>
</feature>
<dbReference type="EMBL" id="CP002361">
    <property type="protein sequence ID" value="ADR37676.1"/>
    <property type="molecule type" value="Genomic_DNA"/>
</dbReference>
<evidence type="ECO:0000259" key="2">
    <source>
        <dbReference type="Pfam" id="PF02517"/>
    </source>
</evidence>
<feature type="domain" description="Methyltransferase" evidence="3">
    <location>
        <begin position="313"/>
        <end position="410"/>
    </location>
</feature>
<dbReference type="AlphaFoldDB" id="E4UAH1"/>
<evidence type="ECO:0000313" key="5">
    <source>
        <dbReference type="Proteomes" id="UP000008722"/>
    </source>
</evidence>
<feature type="transmembrane region" description="Helical" evidence="1">
    <location>
        <begin position="187"/>
        <end position="210"/>
    </location>
</feature>
<dbReference type="InterPro" id="IPR042150">
    <property type="entry name" value="MmRce1-like"/>
</dbReference>
<dbReference type="InterPro" id="IPR041698">
    <property type="entry name" value="Methyltransf_25"/>
</dbReference>
<dbReference type="PANTHER" id="PTHR35797">
    <property type="entry name" value="PROTEASE-RELATED"/>
    <property type="match status" value="1"/>
</dbReference>
<sequence precursor="true">MGSGPWPFFLLALGLSWLFWVPLAVLQVNVWGWPAVAFGALGLFGPALAETLLLARRSDPALWRDYRSRLFDPRRIRAPVWAVIALGFPLINAAALALYVSGGGSWPAFETARQLWAEPWRLLPYAAFMLLFGPLPEELGWRGYALDRLQRYRSALASSLILGAVWGLWHLPLFFLPGTYQHDRLGFLSAGFWSFLFGTLTASVLFTWIYNRANRSTLAAVLFHFSINFSGELFDLPQGAQLYRTALVALWTVAVVAFEGPRTLRGGAAWARFFGRGAFAPDLSFVLLSPLRRLVLPPERLAERLHLNEDARVLELGPGPGYFSVAVARRLPRGRLELLDLQPQMLERARRRLARAGLESRAGFTVGAADAPLPWGDGSFDVAFLVAVLGELNDPLACLREVRRVLKPGGLLSITEQPGDPDFVPAERVRELAARAGFAPCESYGSGRNFTLNFRSPA</sequence>
<keyword evidence="1" id="KW-0812">Transmembrane</keyword>
<dbReference type="HOGENOM" id="CLU_596954_0_0_0"/>
<keyword evidence="4" id="KW-0808">Transferase</keyword>
<dbReference type="STRING" id="670487.Ocepr_2228"/>
<reference evidence="4 5" key="2">
    <citation type="journal article" date="2011" name="Stand. Genomic Sci.">
        <title>Complete genome sequence of Oceanithermus profundus type strain (506).</title>
        <authorList>
            <person name="Pati A."/>
            <person name="Zhang X."/>
            <person name="Lapidus A."/>
            <person name="Nolan M."/>
            <person name="Lucas S."/>
            <person name="Del Rio T.G."/>
            <person name="Tice H."/>
            <person name="Cheng J.F."/>
            <person name="Tapia R."/>
            <person name="Han C."/>
            <person name="Goodwin L."/>
            <person name="Pitluck S."/>
            <person name="Liolios K."/>
            <person name="Pagani I."/>
            <person name="Ivanova N."/>
            <person name="Mavromatis K."/>
            <person name="Chen A."/>
            <person name="Palaniappan K."/>
            <person name="Hauser L."/>
            <person name="Jeffries C.D."/>
            <person name="Brambilla E.M."/>
            <person name="Rohl A."/>
            <person name="Mwirichia R."/>
            <person name="Rohde M."/>
            <person name="Tindall B.J."/>
            <person name="Sikorski J."/>
            <person name="Wirth R."/>
            <person name="Goker M."/>
            <person name="Woyke T."/>
            <person name="Detter J.C."/>
            <person name="Bristow J."/>
            <person name="Eisen J.A."/>
            <person name="Markowitz V."/>
            <person name="Hugenholtz P."/>
            <person name="Kyrpides N.C."/>
            <person name="Klenk H.P."/>
            <person name="Land M."/>
        </authorList>
    </citation>
    <scope>NUCLEOTIDE SEQUENCE [LARGE SCALE GENOMIC DNA]</scope>
    <source>
        <strain evidence="5">DSM 14977 / NBRC 100410 / VKM B-2274 / 506</strain>
    </source>
</reference>
<keyword evidence="1" id="KW-1133">Transmembrane helix</keyword>
<dbReference type="InterPro" id="IPR029063">
    <property type="entry name" value="SAM-dependent_MTases_sf"/>
</dbReference>
<proteinExistence type="predicted"/>
<dbReference type="PANTHER" id="PTHR35797:SF1">
    <property type="entry name" value="PROTEASE"/>
    <property type="match status" value="1"/>
</dbReference>
<dbReference type="GO" id="GO:0008757">
    <property type="term" value="F:S-adenosylmethionine-dependent methyltransferase activity"/>
    <property type="evidence" value="ECO:0007669"/>
    <property type="project" value="InterPro"/>
</dbReference>
<feature type="domain" description="CAAX prenyl protease 2/Lysostaphin resistance protein A-like" evidence="2">
    <location>
        <begin position="120"/>
        <end position="229"/>
    </location>
</feature>
<dbReference type="eggNOG" id="COG1266">
    <property type="taxonomic scope" value="Bacteria"/>
</dbReference>
<keyword evidence="1" id="KW-0472">Membrane</keyword>
<keyword evidence="4" id="KW-0489">Methyltransferase</keyword>
<protein>
    <submittedName>
        <fullName evidence="4">Methyltransferase type 11</fullName>
    </submittedName>
</protein>
<feature type="transmembrane region" description="Helical" evidence="1">
    <location>
        <begin position="36"/>
        <end position="55"/>
    </location>
</feature>
<organism evidence="4 5">
    <name type="scientific">Oceanithermus profundus (strain DSM 14977 / NBRC 100410 / VKM B-2274 / 506)</name>
    <dbReference type="NCBI Taxonomy" id="670487"/>
    <lineage>
        <taxon>Bacteria</taxon>
        <taxon>Thermotogati</taxon>
        <taxon>Deinococcota</taxon>
        <taxon>Deinococci</taxon>
        <taxon>Thermales</taxon>
        <taxon>Thermaceae</taxon>
        <taxon>Oceanithermus</taxon>
    </lineage>
</organism>
<dbReference type="Proteomes" id="UP000008722">
    <property type="component" value="Chromosome"/>
</dbReference>
<name>E4UAH1_OCEP5</name>
<dbReference type="KEGG" id="opr:Ocepr_2228"/>
<dbReference type="GO" id="GO:0004175">
    <property type="term" value="F:endopeptidase activity"/>
    <property type="evidence" value="ECO:0007669"/>
    <property type="project" value="UniProtKB-ARBA"/>
</dbReference>